<comment type="caution">
    <text evidence="4">The sequence shown here is derived from an EMBL/GenBank/DDBJ whole genome shotgun (WGS) entry which is preliminary data.</text>
</comment>
<name>A0A368NUS5_9GAMM</name>
<dbReference type="Gene3D" id="3.40.50.1820">
    <property type="entry name" value="alpha/beta hydrolase"/>
    <property type="match status" value="1"/>
</dbReference>
<dbReference type="PANTHER" id="PTHR40111">
    <property type="entry name" value="CEPHALOSPORIN-C DEACETYLASE"/>
    <property type="match status" value="1"/>
</dbReference>
<dbReference type="GO" id="GO:0052689">
    <property type="term" value="F:carboxylic ester hydrolase activity"/>
    <property type="evidence" value="ECO:0007669"/>
    <property type="project" value="TreeGrafter"/>
</dbReference>
<organism evidence="4 5">
    <name type="scientific">Corallincola holothuriorum</name>
    <dbReference type="NCBI Taxonomy" id="2282215"/>
    <lineage>
        <taxon>Bacteria</taxon>
        <taxon>Pseudomonadati</taxon>
        <taxon>Pseudomonadota</taxon>
        <taxon>Gammaproteobacteria</taxon>
        <taxon>Alteromonadales</taxon>
        <taxon>Psychromonadaceae</taxon>
        <taxon>Corallincola</taxon>
    </lineage>
</organism>
<evidence type="ECO:0000313" key="5">
    <source>
        <dbReference type="Proteomes" id="UP000252558"/>
    </source>
</evidence>
<keyword evidence="5" id="KW-1185">Reference proteome</keyword>
<dbReference type="EMBL" id="QPID01000001">
    <property type="protein sequence ID" value="RCU52961.1"/>
    <property type="molecule type" value="Genomic_DNA"/>
</dbReference>
<evidence type="ECO:0000256" key="2">
    <source>
        <dbReference type="PIRSR" id="PIRSR639069-2"/>
    </source>
</evidence>
<reference evidence="4 5" key="1">
    <citation type="submission" date="2018-07" db="EMBL/GenBank/DDBJ databases">
        <title>Corallincola holothuriorum sp. nov., a new facultative anaerobe isolated from sea cucumber Apostichopus japonicus.</title>
        <authorList>
            <person name="Xia H."/>
        </authorList>
    </citation>
    <scope>NUCLEOTIDE SEQUENCE [LARGE SCALE GENOMIC DNA]</scope>
    <source>
        <strain evidence="4 5">C4</strain>
    </source>
</reference>
<dbReference type="InterPro" id="IPR008391">
    <property type="entry name" value="AXE1_dom"/>
</dbReference>
<dbReference type="InterPro" id="IPR039069">
    <property type="entry name" value="CE7"/>
</dbReference>
<dbReference type="AlphaFoldDB" id="A0A368NUS5"/>
<dbReference type="InterPro" id="IPR029058">
    <property type="entry name" value="AB_hydrolase_fold"/>
</dbReference>
<feature type="active site" description="Nucleophile" evidence="1">
    <location>
        <position position="163"/>
    </location>
</feature>
<evidence type="ECO:0000259" key="3">
    <source>
        <dbReference type="Pfam" id="PF05448"/>
    </source>
</evidence>
<feature type="domain" description="Acetyl xylan esterase" evidence="3">
    <location>
        <begin position="5"/>
        <end position="285"/>
    </location>
</feature>
<dbReference type="PANTHER" id="PTHR40111:SF1">
    <property type="entry name" value="CEPHALOSPORIN-C DEACETYLASE"/>
    <property type="match status" value="1"/>
</dbReference>
<protein>
    <submittedName>
        <fullName evidence="4">Deacetylase</fullName>
    </submittedName>
</protein>
<accession>A0A368NUS5</accession>
<sequence length="298" mass="33594">MAVGRPDEPSDFDHFWHKRYQRALACQPLPVIADLNRDWLGWRVFDVTYQSTDEFPIRGWLLLPKSGVVKRGFVIGHGYGGRDAPDFNLPFTDSALLFPCFRGLSLSHREPLSTNPQFHVLHDIDDPQRYVIGGCVDDIWLGVSSLLRLFPNLAGHIGYLGISFGGGLGAMATAYDSRIRRAHFNVPTFGHQPLRVSLKTRGSGQAVRRFYRHHPETTMRTLGYYDAATAAARIQVPTHFACARFDPAVAPPGQFAVYNAVPQKKELLVLDAGHHEYPRQAQQNNELMDQLNQFFKPL</sequence>
<dbReference type="OrthoDB" id="9770528at2"/>
<gene>
    <name evidence="4" type="ORF">DU002_02640</name>
</gene>
<evidence type="ECO:0000313" key="4">
    <source>
        <dbReference type="EMBL" id="RCU52961.1"/>
    </source>
</evidence>
<dbReference type="GO" id="GO:0005976">
    <property type="term" value="P:polysaccharide metabolic process"/>
    <property type="evidence" value="ECO:0007669"/>
    <property type="project" value="TreeGrafter"/>
</dbReference>
<proteinExistence type="predicted"/>
<dbReference type="Pfam" id="PF05448">
    <property type="entry name" value="AXE1"/>
    <property type="match status" value="1"/>
</dbReference>
<feature type="active site" description="Charge relay system" evidence="1">
    <location>
        <position position="246"/>
    </location>
</feature>
<dbReference type="Proteomes" id="UP000252558">
    <property type="component" value="Unassembled WGS sequence"/>
</dbReference>
<dbReference type="SUPFAM" id="SSF53474">
    <property type="entry name" value="alpha/beta-Hydrolases"/>
    <property type="match status" value="1"/>
</dbReference>
<evidence type="ECO:0000256" key="1">
    <source>
        <dbReference type="PIRSR" id="PIRSR639069-1"/>
    </source>
</evidence>
<feature type="active site" description="Charge relay system" evidence="1">
    <location>
        <position position="275"/>
    </location>
</feature>
<feature type="binding site" evidence="2">
    <location>
        <position position="79"/>
    </location>
    <ligand>
        <name>substrate</name>
    </ligand>
</feature>